<dbReference type="GO" id="GO:0016491">
    <property type="term" value="F:oxidoreductase activity"/>
    <property type="evidence" value="ECO:0007669"/>
    <property type="project" value="InterPro"/>
</dbReference>
<evidence type="ECO:0000259" key="1">
    <source>
        <dbReference type="Pfam" id="PF03358"/>
    </source>
</evidence>
<dbReference type="OrthoDB" id="9812295at2"/>
<dbReference type="Proteomes" id="UP000444960">
    <property type="component" value="Unassembled WGS sequence"/>
</dbReference>
<dbReference type="GO" id="GO:0010181">
    <property type="term" value="F:FMN binding"/>
    <property type="evidence" value="ECO:0007669"/>
    <property type="project" value="TreeGrafter"/>
</dbReference>
<dbReference type="InterPro" id="IPR005025">
    <property type="entry name" value="FMN_Rdtase-like_dom"/>
</dbReference>
<dbReference type="RefSeq" id="WP_161897180.1">
    <property type="nucleotide sequence ID" value="NZ_BJOV01000005.1"/>
</dbReference>
<dbReference type="PANTHER" id="PTHR30543:SF21">
    <property type="entry name" value="NAD(P)H-DEPENDENT FMN REDUCTASE LOT6"/>
    <property type="match status" value="1"/>
</dbReference>
<evidence type="ECO:0000313" key="2">
    <source>
        <dbReference type="EMBL" id="GEE03704.1"/>
    </source>
</evidence>
<dbReference type="SUPFAM" id="SSF52218">
    <property type="entry name" value="Flavoproteins"/>
    <property type="match status" value="1"/>
</dbReference>
<dbReference type="AlphaFoldDB" id="A0A7I9VEG5"/>
<gene>
    <name evidence="2" type="ORF">nbrc107696_41500</name>
</gene>
<dbReference type="InterPro" id="IPR050712">
    <property type="entry name" value="NAD(P)H-dep_reductase"/>
</dbReference>
<dbReference type="GO" id="GO:0005829">
    <property type="term" value="C:cytosol"/>
    <property type="evidence" value="ECO:0007669"/>
    <property type="project" value="TreeGrafter"/>
</dbReference>
<dbReference type="Gene3D" id="3.40.50.360">
    <property type="match status" value="1"/>
</dbReference>
<accession>A0A7I9VEG5</accession>
<name>A0A7I9VEG5_9ACTN</name>
<dbReference type="Pfam" id="PF03358">
    <property type="entry name" value="FMN_red"/>
    <property type="match status" value="1"/>
</dbReference>
<comment type="caution">
    <text evidence="2">The sequence shown here is derived from an EMBL/GenBank/DDBJ whole genome shotgun (WGS) entry which is preliminary data.</text>
</comment>
<evidence type="ECO:0000313" key="3">
    <source>
        <dbReference type="Proteomes" id="UP000444960"/>
    </source>
</evidence>
<organism evidence="2 3">
    <name type="scientific">Gordonia spumicola</name>
    <dbReference type="NCBI Taxonomy" id="589161"/>
    <lineage>
        <taxon>Bacteria</taxon>
        <taxon>Bacillati</taxon>
        <taxon>Actinomycetota</taxon>
        <taxon>Actinomycetes</taxon>
        <taxon>Mycobacteriales</taxon>
        <taxon>Gordoniaceae</taxon>
        <taxon>Gordonia</taxon>
    </lineage>
</organism>
<feature type="domain" description="NADPH-dependent FMN reductase-like" evidence="1">
    <location>
        <begin position="6"/>
        <end position="152"/>
    </location>
</feature>
<protein>
    <submittedName>
        <fullName evidence="2">FMN reductase</fullName>
    </submittedName>
</protein>
<dbReference type="PANTHER" id="PTHR30543">
    <property type="entry name" value="CHROMATE REDUCTASE"/>
    <property type="match status" value="1"/>
</dbReference>
<sequence>MSDNAVKIAVLVGSLRAASVNRELAEIALENLPEGVQASIVDGLGGIAFYNEDVDTPETLPAGVAELRAAVVDADAVLLVTPEYNGTLPAVLKNAIDWLSRPYGAGAFVGKPIGVIGAALGQYGGVWSREDTRKSVGIAGGRVIEDIEIGVATGKLDAAGVRTEAIVEQVADAVRVLAGSVAVSV</sequence>
<proteinExistence type="predicted"/>
<keyword evidence="3" id="KW-1185">Reference proteome</keyword>
<dbReference type="EMBL" id="BJOV01000005">
    <property type="protein sequence ID" value="GEE03704.1"/>
    <property type="molecule type" value="Genomic_DNA"/>
</dbReference>
<reference evidence="3" key="1">
    <citation type="submission" date="2019-06" db="EMBL/GenBank/DDBJ databases">
        <title>Gordonia isolated from sludge of a wastewater treatment plant.</title>
        <authorList>
            <person name="Tamura T."/>
            <person name="Aoyama K."/>
            <person name="Kang Y."/>
            <person name="Saito S."/>
            <person name="Akiyama N."/>
            <person name="Yazawa K."/>
            <person name="Gonoi T."/>
            <person name="Mikami Y."/>
        </authorList>
    </citation>
    <scope>NUCLEOTIDE SEQUENCE [LARGE SCALE GENOMIC DNA]</scope>
    <source>
        <strain evidence="3">NBRC 107696</strain>
    </source>
</reference>
<dbReference type="InterPro" id="IPR029039">
    <property type="entry name" value="Flavoprotein-like_sf"/>
</dbReference>